<reference evidence="2" key="1">
    <citation type="submission" date="2016-03" db="EMBL/GenBank/DDBJ databases">
        <title>Mechanisms controlling the formation of the plant cell surface in tip-growing cells are functionally conserved among land plants.</title>
        <authorList>
            <person name="Honkanen S."/>
            <person name="Jones V.A."/>
            <person name="Morieri G."/>
            <person name="Champion C."/>
            <person name="Hetherington A.J."/>
            <person name="Kelly S."/>
            <person name="Saint-Marcoux D."/>
            <person name="Proust H."/>
            <person name="Prescott H."/>
            <person name="Dolan L."/>
        </authorList>
    </citation>
    <scope>NUCLEOTIDE SEQUENCE [LARGE SCALE GENOMIC DNA]</scope>
    <source>
        <tissue evidence="2">Whole gametophyte</tissue>
    </source>
</reference>
<accession>A0A176WQZ6</accession>
<proteinExistence type="predicted"/>
<dbReference type="AlphaFoldDB" id="A0A176WQZ6"/>
<organism evidence="2 3">
    <name type="scientific">Marchantia polymorpha subsp. ruderalis</name>
    <dbReference type="NCBI Taxonomy" id="1480154"/>
    <lineage>
        <taxon>Eukaryota</taxon>
        <taxon>Viridiplantae</taxon>
        <taxon>Streptophyta</taxon>
        <taxon>Embryophyta</taxon>
        <taxon>Marchantiophyta</taxon>
        <taxon>Marchantiopsida</taxon>
        <taxon>Marchantiidae</taxon>
        <taxon>Marchantiales</taxon>
        <taxon>Marchantiaceae</taxon>
        <taxon>Marchantia</taxon>
    </lineage>
</organism>
<feature type="compositionally biased region" description="Basic and acidic residues" evidence="1">
    <location>
        <begin position="56"/>
        <end position="66"/>
    </location>
</feature>
<protein>
    <submittedName>
        <fullName evidence="2">Uncharacterized protein</fullName>
    </submittedName>
</protein>
<evidence type="ECO:0000313" key="2">
    <source>
        <dbReference type="EMBL" id="OAE35031.1"/>
    </source>
</evidence>
<comment type="caution">
    <text evidence="2">The sequence shown here is derived from an EMBL/GenBank/DDBJ whole genome shotgun (WGS) entry which is preliminary data.</text>
</comment>
<sequence length="162" mass="17870">MSPFFINFYKGMGLLTAAEQKRFPLERESANDEATLGDNEVARRITLRLHCLRPKTTTEDPSKEAEEQAGDTEVETSSQRRQHSGQPIVYTPLGKDAGEGDNICGGSRKSGKLDLIVRDREGYLAGIEEASSADRFECANLRNSLAAEKDLRASSERDCTSL</sequence>
<dbReference type="EMBL" id="LVLJ01000286">
    <property type="protein sequence ID" value="OAE35031.1"/>
    <property type="molecule type" value="Genomic_DNA"/>
</dbReference>
<gene>
    <name evidence="2" type="ORF">AXG93_3104s1110</name>
</gene>
<keyword evidence="3" id="KW-1185">Reference proteome</keyword>
<evidence type="ECO:0000313" key="3">
    <source>
        <dbReference type="Proteomes" id="UP000077202"/>
    </source>
</evidence>
<dbReference type="Proteomes" id="UP000077202">
    <property type="component" value="Unassembled WGS sequence"/>
</dbReference>
<evidence type="ECO:0000256" key="1">
    <source>
        <dbReference type="SAM" id="MobiDB-lite"/>
    </source>
</evidence>
<name>A0A176WQZ6_MARPO</name>
<feature type="region of interest" description="Disordered" evidence="1">
    <location>
        <begin position="52"/>
        <end position="109"/>
    </location>
</feature>